<dbReference type="Pfam" id="PF22744">
    <property type="entry name" value="Toast-rack_PspC-Cterm"/>
    <property type="match status" value="1"/>
</dbReference>
<evidence type="ECO:0000259" key="7">
    <source>
        <dbReference type="Pfam" id="PF04024"/>
    </source>
</evidence>
<evidence type="ECO:0000256" key="4">
    <source>
        <dbReference type="ARBA" id="ARBA00022989"/>
    </source>
</evidence>
<dbReference type="RefSeq" id="WP_108738421.1">
    <property type="nucleotide sequence ID" value="NZ_CP020919.1"/>
</dbReference>
<evidence type="ECO:0000256" key="5">
    <source>
        <dbReference type="ARBA" id="ARBA00023136"/>
    </source>
</evidence>
<dbReference type="InterPro" id="IPR007168">
    <property type="entry name" value="Phageshock_PspC_N"/>
</dbReference>
<accession>A0A2S1LTB2</accession>
<dbReference type="Pfam" id="PF04024">
    <property type="entry name" value="PspC"/>
    <property type="match status" value="1"/>
</dbReference>
<reference evidence="10 11" key="1">
    <citation type="submission" date="2017-04" db="EMBL/GenBank/DDBJ databases">
        <title>Complete genome sequence of Flavobacterium kingsejong AJ004.</title>
        <authorList>
            <person name="Lee P.C."/>
        </authorList>
    </citation>
    <scope>NUCLEOTIDE SEQUENCE [LARGE SCALE GENOMIC DNA]</scope>
    <source>
        <strain evidence="10 11">AJ004</strain>
    </source>
</reference>
<protein>
    <submittedName>
        <fullName evidence="10">Uncharacterized protein</fullName>
    </submittedName>
</protein>
<dbReference type="AlphaFoldDB" id="A0A2S1LTB2"/>
<feature type="domain" description="PspC-related ToastRack" evidence="9">
    <location>
        <begin position="387"/>
        <end position="523"/>
    </location>
</feature>
<feature type="transmembrane region" description="Helical" evidence="6">
    <location>
        <begin position="319"/>
        <end position="337"/>
    </location>
</feature>
<evidence type="ECO:0000259" key="8">
    <source>
        <dbReference type="Pfam" id="PF22571"/>
    </source>
</evidence>
<feature type="domain" description="PspC-related transmembrane region" evidence="8">
    <location>
        <begin position="203"/>
        <end position="342"/>
    </location>
</feature>
<keyword evidence="3 6" id="KW-0812">Transmembrane</keyword>
<keyword evidence="2" id="KW-1003">Cell membrane</keyword>
<organism evidence="10 11">
    <name type="scientific">Flavobacterium kingsejongi</name>
    <dbReference type="NCBI Taxonomy" id="1678728"/>
    <lineage>
        <taxon>Bacteria</taxon>
        <taxon>Pseudomonadati</taxon>
        <taxon>Bacteroidota</taxon>
        <taxon>Flavobacteriia</taxon>
        <taxon>Flavobacteriales</taxon>
        <taxon>Flavobacteriaceae</taxon>
        <taxon>Flavobacterium</taxon>
    </lineage>
</organism>
<dbReference type="Proteomes" id="UP000244677">
    <property type="component" value="Chromosome"/>
</dbReference>
<dbReference type="InterPro" id="IPR052027">
    <property type="entry name" value="PspC"/>
</dbReference>
<evidence type="ECO:0000313" key="10">
    <source>
        <dbReference type="EMBL" id="AWG26922.1"/>
    </source>
</evidence>
<feature type="transmembrane region" description="Helical" evidence="6">
    <location>
        <begin position="135"/>
        <end position="158"/>
    </location>
</feature>
<proteinExistence type="predicted"/>
<evidence type="ECO:0000313" key="11">
    <source>
        <dbReference type="Proteomes" id="UP000244677"/>
    </source>
</evidence>
<evidence type="ECO:0000256" key="6">
    <source>
        <dbReference type="SAM" id="Phobius"/>
    </source>
</evidence>
<evidence type="ECO:0000259" key="9">
    <source>
        <dbReference type="Pfam" id="PF22744"/>
    </source>
</evidence>
<dbReference type="OrthoDB" id="5772680at2"/>
<dbReference type="Pfam" id="PF22571">
    <property type="entry name" value="LiaI-LiaF-TM_PspC"/>
    <property type="match status" value="1"/>
</dbReference>
<keyword evidence="4 6" id="KW-1133">Transmembrane helix</keyword>
<dbReference type="PANTHER" id="PTHR33885">
    <property type="entry name" value="PHAGE SHOCK PROTEIN C"/>
    <property type="match status" value="1"/>
</dbReference>
<sequence length="590" mass="66642">MNKTVNINLGGIFFHIDEDAYQKLTRYFDAIKRSLSNSNGQEEIMNDIEIRISELLTERLGSDKQVVSSKNVDEVISIMGQPEDYRLDDEAETNGTTSSFTKTAKKLYRDKEKALVGGVLSGLGHYFGIDKVWLRILFLVLVFFYGTGILVYIVLWIVMPEAVTTSEKLEMTGEPVNISNIEKKVREEFENISGKIKGADYDALGRNAKTGAERAVSNLGTIIVSIFKVFAKVIGAFLVVIAASMLAGLVISLFTLGSTSFLHMPWLETIETMNYSGLPLWCLLLLFFFAIGIPFFFLFILGLKLLITNMKSLGNIVKYTLLAIWLITVGLLIAFGIQQAAEIGSEGKTVEKKEINITRKDTLFVKFRYSDFYAKNFDYNEEFIFSQDSAGKSVIYSNNVELHFMNTDEANPYIQIEKTGHGKSLDDAKKRADNITYHYSINGNRLVLDNFLLTDIKNKYRKQQVKIFLYLPTGMILAPDSSVDRYTSTRYSNLYLNGYNENEDPTPVYMVKKDQLKCLNCPNEEEPEDLSSFEVLNPEETEPEPIDTVTSKSITISENGVIVKDGNRTKSNKRIDRLEISKDGVIIKTK</sequence>
<name>A0A2S1LTB2_9FLAO</name>
<feature type="transmembrane region" description="Helical" evidence="6">
    <location>
        <begin position="278"/>
        <end position="307"/>
    </location>
</feature>
<dbReference type="InterPro" id="IPR054319">
    <property type="entry name" value="PspC-rel_ToastRack"/>
</dbReference>
<feature type="transmembrane region" description="Helical" evidence="6">
    <location>
        <begin position="233"/>
        <end position="258"/>
    </location>
</feature>
<evidence type="ECO:0000256" key="2">
    <source>
        <dbReference type="ARBA" id="ARBA00022475"/>
    </source>
</evidence>
<evidence type="ECO:0000256" key="1">
    <source>
        <dbReference type="ARBA" id="ARBA00004162"/>
    </source>
</evidence>
<dbReference type="KEGG" id="fki:FK004_17630"/>
<comment type="subcellular location">
    <subcellularLocation>
        <location evidence="1">Cell membrane</location>
        <topology evidence="1">Single-pass membrane protein</topology>
    </subcellularLocation>
</comment>
<gene>
    <name evidence="10" type="ORF">FK004_17630</name>
</gene>
<dbReference type="InterPro" id="IPR054321">
    <property type="entry name" value="PspC-rel_TM"/>
</dbReference>
<keyword evidence="11" id="KW-1185">Reference proteome</keyword>
<keyword evidence="5 6" id="KW-0472">Membrane</keyword>
<dbReference type="GO" id="GO:0005886">
    <property type="term" value="C:plasma membrane"/>
    <property type="evidence" value="ECO:0007669"/>
    <property type="project" value="UniProtKB-SubCell"/>
</dbReference>
<dbReference type="EMBL" id="CP020919">
    <property type="protein sequence ID" value="AWG26922.1"/>
    <property type="molecule type" value="Genomic_DNA"/>
</dbReference>
<evidence type="ECO:0000256" key="3">
    <source>
        <dbReference type="ARBA" id="ARBA00022692"/>
    </source>
</evidence>
<feature type="domain" description="Phage shock protein PspC N-terminal" evidence="7">
    <location>
        <begin position="105"/>
        <end position="162"/>
    </location>
</feature>
<dbReference type="PANTHER" id="PTHR33885:SF3">
    <property type="entry name" value="PHAGE SHOCK PROTEIN C"/>
    <property type="match status" value="1"/>
</dbReference>